<dbReference type="InterPro" id="IPR045863">
    <property type="entry name" value="CorA_TM1_TM2"/>
</dbReference>
<dbReference type="GO" id="GO:0046873">
    <property type="term" value="F:metal ion transmembrane transporter activity"/>
    <property type="evidence" value="ECO:0007669"/>
    <property type="project" value="InterPro"/>
</dbReference>
<proteinExistence type="inferred from homology"/>
<dbReference type="SUPFAM" id="SSF144083">
    <property type="entry name" value="Magnesium transport protein CorA, transmembrane region"/>
    <property type="match status" value="1"/>
</dbReference>
<reference evidence="7 8" key="1">
    <citation type="journal article" date="2018" name="Int. J. Syst. Evol. Microbiol.">
        <title>Lactobacillus bambusae sp. nov., isolated from a traditional fermented Ma-bamboo shoots of Taiwan.</title>
        <authorList>
            <person name="Wang L.-T."/>
        </authorList>
    </citation>
    <scope>NUCLEOTIDE SEQUENCE [LARGE SCALE GENOMIC DNA]</scope>
    <source>
        <strain evidence="7 8">BS-W1</strain>
    </source>
</reference>
<dbReference type="Gene3D" id="3.30.460.20">
    <property type="entry name" value="CorA soluble domain-like"/>
    <property type="match status" value="1"/>
</dbReference>
<dbReference type="InterPro" id="IPR002523">
    <property type="entry name" value="MgTranspt_CorA/ZnTranspt_ZntB"/>
</dbReference>
<accession>A0A2V1N0G1</accession>
<evidence type="ECO:0000313" key="8">
    <source>
        <dbReference type="Proteomes" id="UP000245080"/>
    </source>
</evidence>
<feature type="transmembrane region" description="Helical" evidence="6">
    <location>
        <begin position="248"/>
        <end position="267"/>
    </location>
</feature>
<evidence type="ECO:0000256" key="5">
    <source>
        <dbReference type="ARBA" id="ARBA00023136"/>
    </source>
</evidence>
<evidence type="ECO:0008006" key="9">
    <source>
        <dbReference type="Google" id="ProtNLM"/>
    </source>
</evidence>
<dbReference type="Proteomes" id="UP000245080">
    <property type="component" value="Unassembled WGS sequence"/>
</dbReference>
<comment type="subcellular location">
    <subcellularLocation>
        <location evidence="1">Membrane</location>
        <topology evidence="1">Multi-pass membrane protein</topology>
    </subcellularLocation>
</comment>
<name>A0A2V1N0G1_9LACO</name>
<evidence type="ECO:0000256" key="3">
    <source>
        <dbReference type="ARBA" id="ARBA00022692"/>
    </source>
</evidence>
<dbReference type="Pfam" id="PF01544">
    <property type="entry name" value="CorA"/>
    <property type="match status" value="1"/>
</dbReference>
<dbReference type="EMBL" id="QCXQ01000002">
    <property type="protein sequence ID" value="PWG00228.1"/>
    <property type="molecule type" value="Genomic_DNA"/>
</dbReference>
<dbReference type="PANTHER" id="PTHR47891">
    <property type="entry name" value="TRANSPORTER-RELATED"/>
    <property type="match status" value="1"/>
</dbReference>
<evidence type="ECO:0000256" key="4">
    <source>
        <dbReference type="ARBA" id="ARBA00022989"/>
    </source>
</evidence>
<dbReference type="OrthoDB" id="9803416at2"/>
<evidence type="ECO:0000256" key="1">
    <source>
        <dbReference type="ARBA" id="ARBA00004141"/>
    </source>
</evidence>
<dbReference type="CDD" id="cd12827">
    <property type="entry name" value="EcCorA_ZntB-like_u2"/>
    <property type="match status" value="1"/>
</dbReference>
<gene>
    <name evidence="7" type="ORF">DCM90_04650</name>
</gene>
<organism evidence="7 8">
    <name type="scientific">Levilactobacillus bambusae</name>
    <dbReference type="NCBI Taxonomy" id="2024736"/>
    <lineage>
        <taxon>Bacteria</taxon>
        <taxon>Bacillati</taxon>
        <taxon>Bacillota</taxon>
        <taxon>Bacilli</taxon>
        <taxon>Lactobacillales</taxon>
        <taxon>Lactobacillaceae</taxon>
        <taxon>Levilactobacillus</taxon>
    </lineage>
</organism>
<keyword evidence="4 6" id="KW-1133">Transmembrane helix</keyword>
<dbReference type="RefSeq" id="WP_109250175.1">
    <property type="nucleotide sequence ID" value="NZ_QCXQ01000002.1"/>
</dbReference>
<dbReference type="InterPro" id="IPR047199">
    <property type="entry name" value="CorA-like"/>
</dbReference>
<dbReference type="InterPro" id="IPR045861">
    <property type="entry name" value="CorA_cytoplasmic_dom"/>
</dbReference>
<evidence type="ECO:0000256" key="6">
    <source>
        <dbReference type="SAM" id="Phobius"/>
    </source>
</evidence>
<keyword evidence="3 6" id="KW-0812">Transmembrane</keyword>
<sequence length="305" mass="35351">MLQIHHLSQISDQAVWVEAQTPTDDEVKELKSFYGLSQEILGYALDKNERTNYDYDFFNKSELFVYHVPYQVDSTHLRYVTRPISLIYQSPYLFTFNMQDIPLVNRDLETLLKNSMVKSYQSFILLALLKLSDEFLPAIEQINATRNRLDRTLNQRPTNDNFQSLSHLEQSLAYFTSATANNETLLKAVPKSHFGKDLDQQGQEHLDDVLVEAGQVAQMTATEMDVIDRISSTFNNVLNNNLNGTMKFMTVWSLVLAIPTIVTGFFGMNVKLPFENFNLAWILVCALSVFFIVWMIWVFRRRNMM</sequence>
<comment type="similarity">
    <text evidence="2">Belongs to the CorA metal ion transporter (MIT) (TC 1.A.35) family.</text>
</comment>
<keyword evidence="5 6" id="KW-0472">Membrane</keyword>
<comment type="caution">
    <text evidence="7">The sequence shown here is derived from an EMBL/GenBank/DDBJ whole genome shotgun (WGS) entry which is preliminary data.</text>
</comment>
<evidence type="ECO:0000256" key="2">
    <source>
        <dbReference type="ARBA" id="ARBA00009765"/>
    </source>
</evidence>
<dbReference type="PANTHER" id="PTHR47891:SF1">
    <property type="entry name" value="CORA-MAGNESIUM AND COBALT TRANSPORTER"/>
    <property type="match status" value="1"/>
</dbReference>
<keyword evidence="8" id="KW-1185">Reference proteome</keyword>
<dbReference type="Gene3D" id="1.20.58.340">
    <property type="entry name" value="Magnesium transport protein CorA, transmembrane region"/>
    <property type="match status" value="2"/>
</dbReference>
<feature type="transmembrane region" description="Helical" evidence="6">
    <location>
        <begin position="279"/>
        <end position="299"/>
    </location>
</feature>
<dbReference type="GO" id="GO:0016020">
    <property type="term" value="C:membrane"/>
    <property type="evidence" value="ECO:0007669"/>
    <property type="project" value="UniProtKB-SubCell"/>
</dbReference>
<dbReference type="AlphaFoldDB" id="A0A2V1N0G1"/>
<dbReference type="SUPFAM" id="SSF143865">
    <property type="entry name" value="CorA soluble domain-like"/>
    <property type="match status" value="1"/>
</dbReference>
<evidence type="ECO:0000313" key="7">
    <source>
        <dbReference type="EMBL" id="PWG00228.1"/>
    </source>
</evidence>
<protein>
    <recommendedName>
        <fullName evidence="9">Magnesium transporter CorA</fullName>
    </recommendedName>
</protein>